<evidence type="ECO:0000256" key="2">
    <source>
        <dbReference type="ARBA" id="ARBA00022723"/>
    </source>
</evidence>
<evidence type="ECO:0000313" key="10">
    <source>
        <dbReference type="EMBL" id="EFX81754.1"/>
    </source>
</evidence>
<keyword evidence="6" id="KW-0238">DNA-binding</keyword>
<dbReference type="EMBL" id="GL732542">
    <property type="protein sequence ID" value="EFX81754.1"/>
    <property type="molecule type" value="Genomic_DNA"/>
</dbReference>
<keyword evidence="2" id="KW-0479">Metal-binding</keyword>
<organism evidence="10 11">
    <name type="scientific">Daphnia pulex</name>
    <name type="common">Water flea</name>
    <dbReference type="NCBI Taxonomy" id="6669"/>
    <lineage>
        <taxon>Eukaryota</taxon>
        <taxon>Metazoa</taxon>
        <taxon>Ecdysozoa</taxon>
        <taxon>Arthropoda</taxon>
        <taxon>Crustacea</taxon>
        <taxon>Branchiopoda</taxon>
        <taxon>Diplostraca</taxon>
        <taxon>Cladocera</taxon>
        <taxon>Anomopoda</taxon>
        <taxon>Daphniidae</taxon>
        <taxon>Daphnia</taxon>
    </lineage>
</organism>
<proteinExistence type="predicted"/>
<dbReference type="OrthoDB" id="427030at2759"/>
<dbReference type="OMA" id="TGHEMEP"/>
<dbReference type="PROSITE" id="PS50157">
    <property type="entry name" value="ZINC_FINGER_C2H2_2"/>
    <property type="match status" value="9"/>
</dbReference>
<evidence type="ECO:0000256" key="1">
    <source>
        <dbReference type="ARBA" id="ARBA00004123"/>
    </source>
</evidence>
<dbReference type="PANTHER" id="PTHR24404">
    <property type="entry name" value="ZINC FINGER PROTEIN"/>
    <property type="match status" value="1"/>
</dbReference>
<dbReference type="InterPro" id="IPR013087">
    <property type="entry name" value="Znf_C2H2_type"/>
</dbReference>
<evidence type="ECO:0000256" key="4">
    <source>
        <dbReference type="ARBA" id="ARBA00022771"/>
    </source>
</evidence>
<evidence type="ECO:0000256" key="7">
    <source>
        <dbReference type="ARBA" id="ARBA00023242"/>
    </source>
</evidence>
<feature type="domain" description="C2H2-type" evidence="9">
    <location>
        <begin position="247"/>
        <end position="274"/>
    </location>
</feature>
<dbReference type="SMART" id="SM00355">
    <property type="entry name" value="ZnF_C2H2"/>
    <property type="match status" value="10"/>
</dbReference>
<dbReference type="PROSITE" id="PS00028">
    <property type="entry name" value="ZINC_FINGER_C2H2_1"/>
    <property type="match status" value="9"/>
</dbReference>
<feature type="domain" description="C2H2-type" evidence="9">
    <location>
        <begin position="132"/>
        <end position="159"/>
    </location>
</feature>
<dbReference type="GO" id="GO:0000978">
    <property type="term" value="F:RNA polymerase II cis-regulatory region sequence-specific DNA binding"/>
    <property type="evidence" value="ECO:0000318"/>
    <property type="project" value="GO_Central"/>
</dbReference>
<keyword evidence="7" id="KW-0539">Nucleus</keyword>
<keyword evidence="5" id="KW-0862">Zinc</keyword>
<gene>
    <name evidence="10" type="ORF">DAPPUDRAFT_49929</name>
</gene>
<dbReference type="FunFam" id="3.30.160.60:FF:002711">
    <property type="entry name" value="Zinc finger protein 16"/>
    <property type="match status" value="1"/>
</dbReference>
<dbReference type="AlphaFoldDB" id="E9GFU2"/>
<dbReference type="GO" id="GO:0006357">
    <property type="term" value="P:regulation of transcription by RNA polymerase II"/>
    <property type="evidence" value="ECO:0000318"/>
    <property type="project" value="GO_Central"/>
</dbReference>
<dbReference type="FunFam" id="3.30.160.60:FF:000100">
    <property type="entry name" value="Zinc finger 45-like"/>
    <property type="match status" value="1"/>
</dbReference>
<evidence type="ECO:0000256" key="5">
    <source>
        <dbReference type="ARBA" id="ARBA00022833"/>
    </source>
</evidence>
<keyword evidence="11" id="KW-1185">Reference proteome</keyword>
<feature type="domain" description="C2H2-type" evidence="9">
    <location>
        <begin position="218"/>
        <end position="246"/>
    </location>
</feature>
<dbReference type="FunFam" id="3.30.160.60:FF:000065">
    <property type="entry name" value="B-cell CLL/lymphoma 6, member B"/>
    <property type="match status" value="1"/>
</dbReference>
<evidence type="ECO:0000256" key="8">
    <source>
        <dbReference type="PROSITE-ProRule" id="PRU00042"/>
    </source>
</evidence>
<dbReference type="Proteomes" id="UP000000305">
    <property type="component" value="Unassembled WGS sequence"/>
</dbReference>
<evidence type="ECO:0000256" key="6">
    <source>
        <dbReference type="ARBA" id="ARBA00023125"/>
    </source>
</evidence>
<feature type="domain" description="C2H2-type" evidence="9">
    <location>
        <begin position="159"/>
        <end position="188"/>
    </location>
</feature>
<dbReference type="GO" id="GO:0001227">
    <property type="term" value="F:DNA-binding transcription repressor activity, RNA polymerase II-specific"/>
    <property type="evidence" value="ECO:0000318"/>
    <property type="project" value="GO_Central"/>
</dbReference>
<dbReference type="GO" id="GO:0005654">
    <property type="term" value="C:nucleoplasm"/>
    <property type="evidence" value="ECO:0000318"/>
    <property type="project" value="GO_Central"/>
</dbReference>
<accession>E9GFU2</accession>
<dbReference type="InterPro" id="IPR050589">
    <property type="entry name" value="Ikaros_C2H2-ZF"/>
</dbReference>
<dbReference type="HOGENOM" id="CLU_622973_0_0_1"/>
<dbReference type="GO" id="GO:0008270">
    <property type="term" value="F:zinc ion binding"/>
    <property type="evidence" value="ECO:0007669"/>
    <property type="project" value="UniProtKB-KW"/>
</dbReference>
<keyword evidence="4 8" id="KW-0863">Zinc-finger</keyword>
<dbReference type="KEGG" id="dpx:DAPPUDRAFT_49929"/>
<feature type="domain" description="C2H2-type" evidence="9">
    <location>
        <begin position="74"/>
        <end position="101"/>
    </location>
</feature>
<comment type="subcellular location">
    <subcellularLocation>
        <location evidence="1">Nucleus</location>
    </subcellularLocation>
</comment>
<feature type="domain" description="C2H2-type" evidence="9">
    <location>
        <begin position="275"/>
        <end position="302"/>
    </location>
</feature>
<evidence type="ECO:0000313" key="11">
    <source>
        <dbReference type="Proteomes" id="UP000000305"/>
    </source>
</evidence>
<feature type="domain" description="C2H2-type" evidence="9">
    <location>
        <begin position="303"/>
        <end position="332"/>
    </location>
</feature>
<dbReference type="PANTHER" id="PTHR24404:SF114">
    <property type="entry name" value="KLUMPFUSS, ISOFORM B-RELATED"/>
    <property type="match status" value="1"/>
</dbReference>
<evidence type="ECO:0000259" key="9">
    <source>
        <dbReference type="PROSITE" id="PS50157"/>
    </source>
</evidence>
<reference evidence="10 11" key="1">
    <citation type="journal article" date="2011" name="Science">
        <title>The ecoresponsive genome of Daphnia pulex.</title>
        <authorList>
            <person name="Colbourne J.K."/>
            <person name="Pfrender M.E."/>
            <person name="Gilbert D."/>
            <person name="Thomas W.K."/>
            <person name="Tucker A."/>
            <person name="Oakley T.H."/>
            <person name="Tokishita S."/>
            <person name="Aerts A."/>
            <person name="Arnold G.J."/>
            <person name="Basu M.K."/>
            <person name="Bauer D.J."/>
            <person name="Caceres C.E."/>
            <person name="Carmel L."/>
            <person name="Casola C."/>
            <person name="Choi J.H."/>
            <person name="Detter J.C."/>
            <person name="Dong Q."/>
            <person name="Dusheyko S."/>
            <person name="Eads B.D."/>
            <person name="Frohlich T."/>
            <person name="Geiler-Samerotte K.A."/>
            <person name="Gerlach D."/>
            <person name="Hatcher P."/>
            <person name="Jogdeo S."/>
            <person name="Krijgsveld J."/>
            <person name="Kriventseva E.V."/>
            <person name="Kultz D."/>
            <person name="Laforsch C."/>
            <person name="Lindquist E."/>
            <person name="Lopez J."/>
            <person name="Manak J.R."/>
            <person name="Muller J."/>
            <person name="Pangilinan J."/>
            <person name="Patwardhan R.P."/>
            <person name="Pitluck S."/>
            <person name="Pritham E.J."/>
            <person name="Rechtsteiner A."/>
            <person name="Rho M."/>
            <person name="Rogozin I.B."/>
            <person name="Sakarya O."/>
            <person name="Salamov A."/>
            <person name="Schaack S."/>
            <person name="Shapiro H."/>
            <person name="Shiga Y."/>
            <person name="Skalitzky C."/>
            <person name="Smith Z."/>
            <person name="Souvorov A."/>
            <person name="Sung W."/>
            <person name="Tang Z."/>
            <person name="Tsuchiya D."/>
            <person name="Tu H."/>
            <person name="Vos H."/>
            <person name="Wang M."/>
            <person name="Wolf Y.I."/>
            <person name="Yamagata H."/>
            <person name="Yamada T."/>
            <person name="Ye Y."/>
            <person name="Shaw J.R."/>
            <person name="Andrews J."/>
            <person name="Crease T.J."/>
            <person name="Tang H."/>
            <person name="Lucas S.M."/>
            <person name="Robertson H.M."/>
            <person name="Bork P."/>
            <person name="Koonin E.V."/>
            <person name="Zdobnov E.M."/>
            <person name="Grigoriev I.V."/>
            <person name="Lynch M."/>
            <person name="Boore J.L."/>
        </authorList>
    </citation>
    <scope>NUCLEOTIDE SEQUENCE [LARGE SCALE GENOMIC DNA]</scope>
</reference>
<dbReference type="Pfam" id="PF00096">
    <property type="entry name" value="zf-C2H2"/>
    <property type="match status" value="4"/>
</dbReference>
<protein>
    <recommendedName>
        <fullName evidence="9">C2H2-type domain-containing protein</fullName>
    </recommendedName>
</protein>
<dbReference type="Gene3D" id="3.30.160.60">
    <property type="entry name" value="Classic Zinc Finger"/>
    <property type="match status" value="8"/>
</dbReference>
<keyword evidence="3" id="KW-0677">Repeat</keyword>
<dbReference type="eggNOG" id="KOG1721">
    <property type="taxonomic scope" value="Eukaryota"/>
</dbReference>
<feature type="domain" description="C2H2-type" evidence="9">
    <location>
        <begin position="104"/>
        <end position="131"/>
    </location>
</feature>
<dbReference type="InParanoid" id="E9GFU2"/>
<name>E9GFU2_DAPPU</name>
<sequence>MYESANSRELRENLRQVCLETYSSLVKSILHRGSLPLTLELANNIYGCRFCKKEFVTSAFAINHMQEFHGRLLHKCDICGQEFRLKGELEEHCVSHLNDAPLPFQCGSCFKGFETFEAFQEHNKLHEMKKKFGCAQCGRKFDDEGKLNQHMANHQSKPYACNRCNKTFRTSHSCAKHQKLHIHTGEKPYQCDACGATFAQRSNLDSHHRDVHLQERRFKCDECEKTFKRKRLLQYHIRSVHTGERPYICEICNATFVYPEHYKKHLMTHSGIKPWACEICGKTFSSKDNRNSHRFTHSDRKPYECQVCGLSFMRKPALLQHLTEEGHGDPETAGAAVKIVQVLTGHEMEPETDPMEWGTLEIQNADELGLGMDNQDTSHVQTIIIPDEHGRPIEIQVVGSDSTQQVTDQLQFELSAESLNVIQAFELQGGNVDDTLAALM</sequence>
<dbReference type="InterPro" id="IPR036236">
    <property type="entry name" value="Znf_C2H2_sf"/>
</dbReference>
<evidence type="ECO:0000256" key="3">
    <source>
        <dbReference type="ARBA" id="ARBA00022737"/>
    </source>
</evidence>
<dbReference type="SUPFAM" id="SSF57667">
    <property type="entry name" value="beta-beta-alpha zinc fingers"/>
    <property type="match status" value="5"/>
</dbReference>
<feature type="domain" description="C2H2-type" evidence="9">
    <location>
        <begin position="189"/>
        <end position="217"/>
    </location>
</feature>